<evidence type="ECO:0000313" key="2">
    <source>
        <dbReference type="Proteomes" id="UP000317036"/>
    </source>
</evidence>
<evidence type="ECO:0000313" key="1">
    <source>
        <dbReference type="EMBL" id="TVY09901.1"/>
    </source>
</evidence>
<keyword evidence="2" id="KW-1185">Reference proteome</keyword>
<dbReference type="OrthoDB" id="1652909at2"/>
<gene>
    <name evidence="1" type="ORF">FPZ49_11050</name>
</gene>
<dbReference type="Proteomes" id="UP000317036">
    <property type="component" value="Unassembled WGS sequence"/>
</dbReference>
<organism evidence="1 2">
    <name type="scientific">Paenibacillus cremeus</name>
    <dbReference type="NCBI Taxonomy" id="2163881"/>
    <lineage>
        <taxon>Bacteria</taxon>
        <taxon>Bacillati</taxon>
        <taxon>Bacillota</taxon>
        <taxon>Bacilli</taxon>
        <taxon>Bacillales</taxon>
        <taxon>Paenibacillaceae</taxon>
        <taxon>Paenibacillus</taxon>
    </lineage>
</organism>
<dbReference type="EMBL" id="VNJI01000011">
    <property type="protein sequence ID" value="TVY09901.1"/>
    <property type="molecule type" value="Genomic_DNA"/>
</dbReference>
<name>A0A559KCP6_9BACL</name>
<dbReference type="RefSeq" id="WP_144846466.1">
    <property type="nucleotide sequence ID" value="NZ_VNJI01000011.1"/>
</dbReference>
<comment type="caution">
    <text evidence="1">The sequence shown here is derived from an EMBL/GenBank/DDBJ whole genome shotgun (WGS) entry which is preliminary data.</text>
</comment>
<proteinExistence type="predicted"/>
<reference evidence="1 2" key="1">
    <citation type="submission" date="2019-07" db="EMBL/GenBank/DDBJ databases">
        <authorList>
            <person name="Kim J."/>
        </authorList>
    </citation>
    <scope>NUCLEOTIDE SEQUENCE [LARGE SCALE GENOMIC DNA]</scope>
    <source>
        <strain evidence="1 2">JC52</strain>
    </source>
</reference>
<sequence>MSTFILELPLNSSISDNHALEKYFELSRKLYNALLKESLKRLNLMRQSRQYRNIKNLPKKEQSKAYARIQTEFKFTKNDMIMFSTPLRVNEFNGIDSSTTQKLAQRAFAATFKIMIGRAKRVYIKRVGEMDSIEGASNRQGIKYRNEHLEWNKLKIPVLLKKNDDYAYEALTRKIKYCRIVRKLIRGETRYYIQLVLEGIPPKKIDNETGMFKHKFGEGKVGIDTSLQIMAVSCETSAKIYELAPSINSIDKEKRRLQRKLDRQCRANNPHKFNEDGTIKKGNKDKWILSKSYIKTKNALAELQRKLASIRKMDHNVLANEIVSLGNEFYIEPISYAGLSRRSKETEKNKHGKFKSKKRYGKSISNKAPSMFINILKNKLSYYGLLLNEIDTRSTRASQYSHIDDTYKKSTIEERWKKIGNNLVQRDLYSAFLIMNVNSKLNEVNREKCIETWDNFLRLHDVEVGRLEMMDKKLSVV</sequence>
<dbReference type="AlphaFoldDB" id="A0A559KCP6"/>
<accession>A0A559KCP6</accession>
<protein>
    <submittedName>
        <fullName evidence="1">Transposase</fullName>
    </submittedName>
</protein>